<sequence>MPCAFTTALYALIYIGRVERGQYLTAELDIPRAHIFNSRDSSFVSGIMTATNGRGVDYVLNSLSGELLHESWDCVAEFGTLLEIGKRDLIGNGKLSMNNFPGNKKLSRN</sequence>
<feature type="domain" description="Enoyl reductase (ER)" evidence="3">
    <location>
        <begin position="1"/>
        <end position="102"/>
    </location>
</feature>
<dbReference type="InterPro" id="IPR036291">
    <property type="entry name" value="NAD(P)-bd_dom_sf"/>
</dbReference>
<dbReference type="GO" id="GO:0016491">
    <property type="term" value="F:oxidoreductase activity"/>
    <property type="evidence" value="ECO:0007669"/>
    <property type="project" value="InterPro"/>
</dbReference>
<dbReference type="GO" id="GO:0016740">
    <property type="term" value="F:transferase activity"/>
    <property type="evidence" value="ECO:0007669"/>
    <property type="project" value="UniProtKB-KW"/>
</dbReference>
<dbReference type="CDD" id="cd05195">
    <property type="entry name" value="enoyl_red"/>
    <property type="match status" value="1"/>
</dbReference>
<comment type="caution">
    <text evidence="4">The sequence shown here is derived from an EMBL/GenBank/DDBJ whole genome shotgun (WGS) entry which is preliminary data.</text>
</comment>
<dbReference type="STRING" id="1220188.A0A4S3J5Y0"/>
<dbReference type="Pfam" id="PF13602">
    <property type="entry name" value="ADH_zinc_N_2"/>
    <property type="match status" value="1"/>
</dbReference>
<dbReference type="PANTHER" id="PTHR45681:SF6">
    <property type="entry name" value="POLYKETIDE SYNTHASE 37"/>
    <property type="match status" value="1"/>
</dbReference>
<reference evidence="4 5" key="1">
    <citation type="submission" date="2019-03" db="EMBL/GenBank/DDBJ databases">
        <title>The genome sequence of a newly discovered highly antifungal drug resistant Aspergillus species, Aspergillus tanneri NIH 1004.</title>
        <authorList>
            <person name="Mounaud S."/>
            <person name="Singh I."/>
            <person name="Joardar V."/>
            <person name="Pakala S."/>
            <person name="Pakala S."/>
            <person name="Venepally P."/>
            <person name="Hoover J."/>
            <person name="Nierman W."/>
            <person name="Chung J."/>
            <person name="Losada L."/>
        </authorList>
    </citation>
    <scope>NUCLEOTIDE SEQUENCE [LARGE SCALE GENOMIC DNA]</scope>
    <source>
        <strain evidence="4 5">NIH1004</strain>
    </source>
</reference>
<keyword evidence="1" id="KW-0808">Transferase</keyword>
<dbReference type="AlphaFoldDB" id="A0A4S3J5Y0"/>
<dbReference type="Proteomes" id="UP000308092">
    <property type="component" value="Unassembled WGS sequence"/>
</dbReference>
<accession>A0A4S3J5Y0</accession>
<dbReference type="VEuPathDB" id="FungiDB:EYZ11_010427"/>
<evidence type="ECO:0000256" key="1">
    <source>
        <dbReference type="ARBA" id="ARBA00022679"/>
    </source>
</evidence>
<gene>
    <name evidence="4" type="ORF">EYZ11_010427</name>
</gene>
<dbReference type="InterPro" id="IPR050444">
    <property type="entry name" value="Polyketide_Synthase"/>
</dbReference>
<dbReference type="SUPFAM" id="SSF51735">
    <property type="entry name" value="NAD(P)-binding Rossmann-fold domains"/>
    <property type="match status" value="1"/>
</dbReference>
<keyword evidence="5" id="KW-1185">Reference proteome</keyword>
<evidence type="ECO:0000313" key="5">
    <source>
        <dbReference type="Proteomes" id="UP000308092"/>
    </source>
</evidence>
<keyword evidence="2" id="KW-0511">Multifunctional enzyme</keyword>
<protein>
    <recommendedName>
        <fullName evidence="3">Enoyl reductase (ER) domain-containing protein</fullName>
    </recommendedName>
</protein>
<evidence type="ECO:0000256" key="2">
    <source>
        <dbReference type="ARBA" id="ARBA00023268"/>
    </source>
</evidence>
<dbReference type="SMART" id="SM00829">
    <property type="entry name" value="PKS_ER"/>
    <property type="match status" value="1"/>
</dbReference>
<dbReference type="InterPro" id="IPR020843">
    <property type="entry name" value="ER"/>
</dbReference>
<organism evidence="4 5">
    <name type="scientific">Aspergillus tanneri</name>
    <dbReference type="NCBI Taxonomy" id="1220188"/>
    <lineage>
        <taxon>Eukaryota</taxon>
        <taxon>Fungi</taxon>
        <taxon>Dikarya</taxon>
        <taxon>Ascomycota</taxon>
        <taxon>Pezizomycotina</taxon>
        <taxon>Eurotiomycetes</taxon>
        <taxon>Eurotiomycetidae</taxon>
        <taxon>Eurotiales</taxon>
        <taxon>Aspergillaceae</taxon>
        <taxon>Aspergillus</taxon>
        <taxon>Aspergillus subgen. Circumdati</taxon>
    </lineage>
</organism>
<dbReference type="EMBL" id="SOSA01000559">
    <property type="protein sequence ID" value="THC90112.1"/>
    <property type="molecule type" value="Genomic_DNA"/>
</dbReference>
<evidence type="ECO:0000259" key="3">
    <source>
        <dbReference type="SMART" id="SM00829"/>
    </source>
</evidence>
<proteinExistence type="predicted"/>
<dbReference type="PANTHER" id="PTHR45681">
    <property type="entry name" value="POLYKETIDE SYNTHASE 44-RELATED"/>
    <property type="match status" value="1"/>
</dbReference>
<dbReference type="Gene3D" id="3.90.180.10">
    <property type="entry name" value="Medium-chain alcohol dehydrogenases, catalytic domain"/>
    <property type="match status" value="1"/>
</dbReference>
<evidence type="ECO:0000313" key="4">
    <source>
        <dbReference type="EMBL" id="THC90112.1"/>
    </source>
</evidence>
<name>A0A4S3J5Y0_9EURO</name>